<dbReference type="SUPFAM" id="SSF48264">
    <property type="entry name" value="Cytochrome P450"/>
    <property type="match status" value="1"/>
</dbReference>
<evidence type="ECO:0000256" key="6">
    <source>
        <dbReference type="ARBA" id="ARBA00023033"/>
    </source>
</evidence>
<dbReference type="RefSeq" id="WP_405149529.1">
    <property type="nucleotide sequence ID" value="NZ_CP109527.1"/>
</dbReference>
<keyword evidence="5 7" id="KW-0408">Iron</keyword>
<comment type="similarity">
    <text evidence="1 7">Belongs to the cytochrome P450 family.</text>
</comment>
<dbReference type="PANTHER" id="PTHR46696:SF6">
    <property type="entry name" value="P450, PUTATIVE (EUROFUNG)-RELATED"/>
    <property type="match status" value="1"/>
</dbReference>
<dbReference type="Pfam" id="PF00067">
    <property type="entry name" value="p450"/>
    <property type="match status" value="1"/>
</dbReference>
<dbReference type="InterPro" id="IPR036396">
    <property type="entry name" value="Cyt_P450_sf"/>
</dbReference>
<name>A0ABZ1NC08_9NOCA</name>
<evidence type="ECO:0000256" key="3">
    <source>
        <dbReference type="ARBA" id="ARBA00022723"/>
    </source>
</evidence>
<evidence type="ECO:0000256" key="2">
    <source>
        <dbReference type="ARBA" id="ARBA00022617"/>
    </source>
</evidence>
<keyword evidence="3 7" id="KW-0479">Metal-binding</keyword>
<keyword evidence="9" id="KW-1185">Reference proteome</keyword>
<keyword evidence="6 7" id="KW-0503">Monooxygenase</keyword>
<evidence type="ECO:0000256" key="7">
    <source>
        <dbReference type="RuleBase" id="RU000461"/>
    </source>
</evidence>
<dbReference type="CDD" id="cd11031">
    <property type="entry name" value="Cyp158A-like"/>
    <property type="match status" value="1"/>
</dbReference>
<evidence type="ECO:0000313" key="9">
    <source>
        <dbReference type="Proteomes" id="UP001621418"/>
    </source>
</evidence>
<accession>A0ABZ1NC08</accession>
<keyword evidence="4 7" id="KW-0560">Oxidoreductase</keyword>
<dbReference type="PANTHER" id="PTHR46696">
    <property type="entry name" value="P450, PUTATIVE (EUROFUNG)-RELATED"/>
    <property type="match status" value="1"/>
</dbReference>
<gene>
    <name evidence="8" type="ORF">OG308_06615</name>
</gene>
<evidence type="ECO:0000256" key="1">
    <source>
        <dbReference type="ARBA" id="ARBA00010617"/>
    </source>
</evidence>
<proteinExistence type="inferred from homology"/>
<evidence type="ECO:0000313" key="8">
    <source>
        <dbReference type="EMBL" id="WTY37525.1"/>
    </source>
</evidence>
<evidence type="ECO:0000256" key="5">
    <source>
        <dbReference type="ARBA" id="ARBA00023004"/>
    </source>
</evidence>
<dbReference type="InterPro" id="IPR001128">
    <property type="entry name" value="Cyt_P450"/>
</dbReference>
<reference evidence="8 9" key="1">
    <citation type="submission" date="2022-10" db="EMBL/GenBank/DDBJ databases">
        <title>The complete genomes of actinobacterial strains from the NBC collection.</title>
        <authorList>
            <person name="Joergensen T.S."/>
            <person name="Alvarez Arevalo M."/>
            <person name="Sterndorff E.B."/>
            <person name="Faurdal D."/>
            <person name="Vuksanovic O."/>
            <person name="Mourched A.-S."/>
            <person name="Charusanti P."/>
            <person name="Shaw S."/>
            <person name="Blin K."/>
            <person name="Weber T."/>
        </authorList>
    </citation>
    <scope>NUCLEOTIDE SEQUENCE [LARGE SCALE GENOMIC DNA]</scope>
    <source>
        <strain evidence="8 9">NBC_01413</strain>
    </source>
</reference>
<sequence>MTLETPASGCPIDHRGIRRIATATGHEGWLVSGYDQVRNLFSDSNLGRAHPAPEEAARVAESTFFGGPMGDFATEHAEHERMRSILQPHFAPAKMRAFRGRVEEIASGLFDTMVDHGSPADFYAAVASPLPLMVICELLGVPVRECDRLRGWTDAMATATDALKAASAAGEMLSYCLTLVEHKRATPADDVLSRLCERDDLTDSGAALLAMLMLFAGHETSVVQIGMGAMHLLQDREQWQALVDRPELVAGAAEELLRVPNAVGLPRYARADFEVDGVGIGAGELVVLDLTAANHDAAVFTDPDRIDIARKEAAHLTFGYGLRYCVGAPLARVELQVVYSQLVSRFPTMRLAVDPADVRMRENTFTGGVAELPVIW</sequence>
<organism evidence="8 9">
    <name type="scientific">Nocardia salmonicida</name>
    <dbReference type="NCBI Taxonomy" id="53431"/>
    <lineage>
        <taxon>Bacteria</taxon>
        <taxon>Bacillati</taxon>
        <taxon>Actinomycetota</taxon>
        <taxon>Actinomycetes</taxon>
        <taxon>Mycobacteriales</taxon>
        <taxon>Nocardiaceae</taxon>
        <taxon>Nocardia</taxon>
    </lineage>
</organism>
<dbReference type="PRINTS" id="PR00359">
    <property type="entry name" value="BP450"/>
</dbReference>
<protein>
    <submittedName>
        <fullName evidence="8">Cytochrome P450</fullName>
    </submittedName>
</protein>
<evidence type="ECO:0000256" key="4">
    <source>
        <dbReference type="ARBA" id="ARBA00023002"/>
    </source>
</evidence>
<dbReference type="InterPro" id="IPR017972">
    <property type="entry name" value="Cyt_P450_CS"/>
</dbReference>
<dbReference type="Proteomes" id="UP001621418">
    <property type="component" value="Chromosome"/>
</dbReference>
<dbReference type="EMBL" id="CP109527">
    <property type="protein sequence ID" value="WTY37525.1"/>
    <property type="molecule type" value="Genomic_DNA"/>
</dbReference>
<keyword evidence="2 7" id="KW-0349">Heme</keyword>
<dbReference type="Gene3D" id="1.10.630.10">
    <property type="entry name" value="Cytochrome P450"/>
    <property type="match status" value="1"/>
</dbReference>
<dbReference type="InterPro" id="IPR002397">
    <property type="entry name" value="Cyt_P450_B"/>
</dbReference>
<dbReference type="PROSITE" id="PS00086">
    <property type="entry name" value="CYTOCHROME_P450"/>
    <property type="match status" value="1"/>
</dbReference>